<dbReference type="NCBIfam" id="NF037995">
    <property type="entry name" value="TRAP_S1"/>
    <property type="match status" value="1"/>
</dbReference>
<dbReference type="CDD" id="cd13674">
    <property type="entry name" value="PBP2_TRAP_SBP_like_1"/>
    <property type="match status" value="1"/>
</dbReference>
<dbReference type="Gene3D" id="3.40.190.170">
    <property type="entry name" value="Bacterial extracellular solute-binding protein, family 7"/>
    <property type="match status" value="1"/>
</dbReference>
<dbReference type="AlphaFoldDB" id="A0A2T5PNA2"/>
<dbReference type="Proteomes" id="UP000244052">
    <property type="component" value="Unassembled WGS sequence"/>
</dbReference>
<evidence type="ECO:0000313" key="6">
    <source>
        <dbReference type="Proteomes" id="UP000244052"/>
    </source>
</evidence>
<evidence type="ECO:0000256" key="1">
    <source>
        <dbReference type="ARBA" id="ARBA00009023"/>
    </source>
</evidence>
<accession>A0A2T5PNA2</accession>
<reference evidence="5 6" key="1">
    <citation type="submission" date="2018-04" db="EMBL/GenBank/DDBJ databases">
        <title>Pseudomonas sp. nov., isolated from mangrove soil.</title>
        <authorList>
            <person name="Chen C."/>
        </authorList>
    </citation>
    <scope>NUCLEOTIDE SEQUENCE [LARGE SCALE GENOMIC DNA]</scope>
    <source>
        <strain evidence="5 6">JCM 14246</strain>
    </source>
</reference>
<evidence type="ECO:0000256" key="4">
    <source>
        <dbReference type="SAM" id="SignalP"/>
    </source>
</evidence>
<dbReference type="EMBL" id="QASO01000052">
    <property type="protein sequence ID" value="PTU79231.1"/>
    <property type="molecule type" value="Genomic_DNA"/>
</dbReference>
<dbReference type="GO" id="GO:0055085">
    <property type="term" value="P:transmembrane transport"/>
    <property type="evidence" value="ECO:0007669"/>
    <property type="project" value="InterPro"/>
</dbReference>
<sequence>MFNTVRAMAICAMAFASLSATSALADEPILIKFSHVVADGTPKGQGALLFQQLVEERLGGKVKVEVYPNSSLYGDANELEALRKNDVQLLAPSLAKFEQYTKQLQVFDLPFLFDDLDAVNRFQKRAKGRQLLRSMEDHNIVGLAYWHNGMKQLSATRALNMPGDANGLSFRIQPSAVLEAQFGQVGANSQKLPFSEVFKALQSGQVQGAENPWSNIYSQKLHEVQPFISETNHGVLDYMLVSNSRFWYGIPHQIWMELEAIIDEVTYVVNKQAEAANQADRQRIVDSGRSQVINLTAEQRQAWRDAMRPVWEQFQGQIGSDVIKAAQTVNRKHRE</sequence>
<dbReference type="Pfam" id="PF03480">
    <property type="entry name" value="DctP"/>
    <property type="match status" value="1"/>
</dbReference>
<dbReference type="GO" id="GO:0030288">
    <property type="term" value="C:outer membrane-bounded periplasmic space"/>
    <property type="evidence" value="ECO:0007669"/>
    <property type="project" value="InterPro"/>
</dbReference>
<dbReference type="PIRSF" id="PIRSF006470">
    <property type="entry name" value="DctB"/>
    <property type="match status" value="1"/>
</dbReference>
<dbReference type="PANTHER" id="PTHR33376:SF7">
    <property type="entry name" value="C4-DICARBOXYLATE-BINDING PROTEIN DCTB"/>
    <property type="match status" value="1"/>
</dbReference>
<dbReference type="GO" id="GO:0015740">
    <property type="term" value="P:C4-dicarboxylate transport"/>
    <property type="evidence" value="ECO:0007669"/>
    <property type="project" value="TreeGrafter"/>
</dbReference>
<comment type="similarity">
    <text evidence="1">Belongs to the bacterial solute-binding protein 7 family.</text>
</comment>
<dbReference type="NCBIfam" id="TIGR00787">
    <property type="entry name" value="dctP"/>
    <property type="match status" value="1"/>
</dbReference>
<evidence type="ECO:0000256" key="3">
    <source>
        <dbReference type="ARBA" id="ARBA00022729"/>
    </source>
</evidence>
<organism evidence="5 6">
    <name type="scientific">Ectopseudomonas oleovorans</name>
    <name type="common">Pseudomonas oleovorans</name>
    <dbReference type="NCBI Taxonomy" id="301"/>
    <lineage>
        <taxon>Bacteria</taxon>
        <taxon>Pseudomonadati</taxon>
        <taxon>Pseudomonadota</taxon>
        <taxon>Gammaproteobacteria</taxon>
        <taxon>Pseudomonadales</taxon>
        <taxon>Pseudomonadaceae</taxon>
        <taxon>Ectopseudomonas</taxon>
    </lineage>
</organism>
<dbReference type="InterPro" id="IPR018389">
    <property type="entry name" value="DctP_fam"/>
</dbReference>
<keyword evidence="2" id="KW-0813">Transport</keyword>
<feature type="chain" id="PRO_5015691909" evidence="4">
    <location>
        <begin position="26"/>
        <end position="335"/>
    </location>
</feature>
<dbReference type="RefSeq" id="WP_108233589.1">
    <property type="nucleotide sequence ID" value="NZ_QASO01000052.1"/>
</dbReference>
<proteinExistence type="inferred from homology"/>
<keyword evidence="3 4" id="KW-0732">Signal</keyword>
<evidence type="ECO:0000256" key="2">
    <source>
        <dbReference type="ARBA" id="ARBA00022448"/>
    </source>
</evidence>
<dbReference type="InterPro" id="IPR004682">
    <property type="entry name" value="TRAP_DctP"/>
</dbReference>
<dbReference type="InterPro" id="IPR038404">
    <property type="entry name" value="TRAP_DctP_sf"/>
</dbReference>
<feature type="signal peptide" evidence="4">
    <location>
        <begin position="1"/>
        <end position="25"/>
    </location>
</feature>
<name>A0A2T5PNA2_ECTOL</name>
<keyword evidence="6" id="KW-1185">Reference proteome</keyword>
<comment type="caution">
    <text evidence="5">The sequence shown here is derived from an EMBL/GenBank/DDBJ whole genome shotgun (WGS) entry which is preliminary data.</text>
</comment>
<evidence type="ECO:0000313" key="5">
    <source>
        <dbReference type="EMBL" id="PTU79231.1"/>
    </source>
</evidence>
<dbReference type="FunFam" id="3.40.190.170:FF:000001">
    <property type="entry name" value="TRAP dicarboxylate transporter, DctP subunit"/>
    <property type="match status" value="1"/>
</dbReference>
<dbReference type="PANTHER" id="PTHR33376">
    <property type="match status" value="1"/>
</dbReference>
<gene>
    <name evidence="5" type="ORF">DBO86_09845</name>
</gene>
<protein>
    <submittedName>
        <fullName evidence="5">C4-dicarboxylate ABC transporter</fullName>
    </submittedName>
</protein>